<evidence type="ECO:0000313" key="2">
    <source>
        <dbReference type="Proteomes" id="UP000054761"/>
    </source>
</evidence>
<dbReference type="Proteomes" id="UP000054761">
    <property type="component" value="Unassembled WGS sequence"/>
</dbReference>
<keyword evidence="2" id="KW-1185">Reference proteome</keyword>
<comment type="caution">
    <text evidence="1">The sequence shown here is derived from an EMBL/GenBank/DDBJ whole genome shotgun (WGS) entry which is preliminary data.</text>
</comment>
<protein>
    <submittedName>
        <fullName evidence="1">Uncharacterized protein</fullName>
    </submittedName>
</protein>
<dbReference type="EMBL" id="LNYH01000038">
    <property type="protein sequence ID" value="KTD29747.1"/>
    <property type="molecule type" value="Genomic_DNA"/>
</dbReference>
<accession>A0A0W0WBY3</accession>
<proteinExistence type="predicted"/>
<dbReference type="STRING" id="454.Lisr_0807"/>
<organism evidence="1 2">
    <name type="scientific">Legionella israelensis</name>
    <dbReference type="NCBI Taxonomy" id="454"/>
    <lineage>
        <taxon>Bacteria</taxon>
        <taxon>Pseudomonadati</taxon>
        <taxon>Pseudomonadota</taxon>
        <taxon>Gammaproteobacteria</taxon>
        <taxon>Legionellales</taxon>
        <taxon>Legionellaceae</taxon>
        <taxon>Legionella</taxon>
    </lineage>
</organism>
<gene>
    <name evidence="1" type="ORF">Lisr_0807</name>
</gene>
<sequence length="62" mass="7071">MRFPGDKLRLIPAFAGTAFCSNFCLLYDETAKLANFFELSKILIEPVTEFFCGLKVKFGTYH</sequence>
<name>A0A0W0WBY3_9GAMM</name>
<dbReference type="PATRIC" id="fig|454.4.peg.870"/>
<evidence type="ECO:0000313" key="1">
    <source>
        <dbReference type="EMBL" id="KTD29747.1"/>
    </source>
</evidence>
<dbReference type="AlphaFoldDB" id="A0A0W0WBY3"/>
<reference evidence="1 2" key="1">
    <citation type="submission" date="2015-11" db="EMBL/GenBank/DDBJ databases">
        <title>Genomic analysis of 38 Legionella species identifies large and diverse effector repertoires.</title>
        <authorList>
            <person name="Burstein D."/>
            <person name="Amaro F."/>
            <person name="Zusman T."/>
            <person name="Lifshitz Z."/>
            <person name="Cohen O."/>
            <person name="Gilbert J.A."/>
            <person name="Pupko T."/>
            <person name="Shuman H.A."/>
            <person name="Segal G."/>
        </authorList>
    </citation>
    <scope>NUCLEOTIDE SEQUENCE [LARGE SCALE GENOMIC DNA]</scope>
    <source>
        <strain evidence="1 2">Bercovier 4</strain>
    </source>
</reference>